<evidence type="ECO:0000313" key="1">
    <source>
        <dbReference type="EMBL" id="NDV36183.1"/>
    </source>
</evidence>
<name>A0A6B2LGJ6_9EUKA</name>
<dbReference type="InterPro" id="IPR043472">
    <property type="entry name" value="Macro_dom-like"/>
</dbReference>
<dbReference type="AlphaFoldDB" id="A0A6B2LGJ6"/>
<proteinExistence type="predicted"/>
<accession>A0A6B2LGJ6</accession>
<evidence type="ECO:0008006" key="2">
    <source>
        <dbReference type="Google" id="ProtNLM"/>
    </source>
</evidence>
<dbReference type="EMBL" id="GIBP01007214">
    <property type="protein sequence ID" value="NDV36183.1"/>
    <property type="molecule type" value="Transcribed_RNA"/>
</dbReference>
<organism evidence="1">
    <name type="scientific">Arcella intermedia</name>
    <dbReference type="NCBI Taxonomy" id="1963864"/>
    <lineage>
        <taxon>Eukaryota</taxon>
        <taxon>Amoebozoa</taxon>
        <taxon>Tubulinea</taxon>
        <taxon>Elardia</taxon>
        <taxon>Arcellinida</taxon>
        <taxon>Sphaerothecina</taxon>
        <taxon>Arcellidae</taxon>
        <taxon>Arcella</taxon>
    </lineage>
</organism>
<dbReference type="SUPFAM" id="SSF52949">
    <property type="entry name" value="Macro domain-like"/>
    <property type="match status" value="1"/>
</dbReference>
<dbReference type="PANTHER" id="PTHR35609">
    <property type="entry name" value="MACRO DOMAIN-CONTAINING PROTEIN"/>
    <property type="match status" value="1"/>
</dbReference>
<protein>
    <recommendedName>
        <fullName evidence="2">Macro domain-containing protein</fullName>
    </recommendedName>
</protein>
<sequence>MNNLGNYFTVRNGYLHVTETDLPERNTHKYRKLMMNTYVCYHKDIQVTSGFRTSEGLTKVANPEQKVDQVFVAAINIQQGEVGISNASQPNIEKKCKFILDYAYQSTYIGAIYHQRNHIFLTLVGGGAFGNNKKWIYEALITAHKKWGQKNKSAIQHVSLILYNPSDFEEQLIDLLKHHDIDYNIQML</sequence>
<dbReference type="PANTHER" id="PTHR35609:SF1">
    <property type="entry name" value="MACRO DOMAIN-CONTAINING PROTEIN"/>
    <property type="match status" value="1"/>
</dbReference>
<reference evidence="1" key="1">
    <citation type="journal article" date="2020" name="J. Eukaryot. Microbiol.">
        <title>De novo Sequencing, Assembly and Annotation of the Transcriptome for the Free-Living Testate Amoeba Arcella intermedia.</title>
        <authorList>
            <person name="Ribeiro G.M."/>
            <person name="Porfirio-Sousa A.L."/>
            <person name="Maurer-Alcala X.X."/>
            <person name="Katz L.A."/>
            <person name="Lahr D.J.G."/>
        </authorList>
    </citation>
    <scope>NUCLEOTIDE SEQUENCE</scope>
</reference>